<proteinExistence type="predicted"/>
<evidence type="ECO:0000313" key="1">
    <source>
        <dbReference type="EMBL" id="KAK0176641.1"/>
    </source>
</evidence>
<name>A0AA39FW59_9HYME</name>
<protein>
    <submittedName>
        <fullName evidence="1">Uncharacterized protein</fullName>
    </submittedName>
</protein>
<reference evidence="1" key="2">
    <citation type="submission" date="2023-03" db="EMBL/GenBank/DDBJ databases">
        <authorList>
            <person name="Inwood S.N."/>
            <person name="Skelly J.G."/>
            <person name="Guhlin J."/>
            <person name="Harrop T.W.R."/>
            <person name="Goldson S.G."/>
            <person name="Dearden P.K."/>
        </authorList>
    </citation>
    <scope>NUCLEOTIDE SEQUENCE</scope>
    <source>
        <strain evidence="1">Irish</strain>
        <tissue evidence="1">Whole body</tissue>
    </source>
</reference>
<reference evidence="1" key="1">
    <citation type="journal article" date="2023" name="bioRxiv">
        <title>Scaffold-level genome assemblies of two parasitoid biocontrol wasps reveal the parthenogenesis mechanism and an associated novel virus.</title>
        <authorList>
            <person name="Inwood S."/>
            <person name="Skelly J."/>
            <person name="Guhlin J."/>
            <person name="Harrop T."/>
            <person name="Goldson S."/>
            <person name="Dearden P."/>
        </authorList>
    </citation>
    <scope>NUCLEOTIDE SEQUENCE</scope>
    <source>
        <strain evidence="1">Irish</strain>
        <tissue evidence="1">Whole body</tissue>
    </source>
</reference>
<gene>
    <name evidence="1" type="ORF">PV328_000757</name>
</gene>
<dbReference type="Proteomes" id="UP001168990">
    <property type="component" value="Unassembled WGS sequence"/>
</dbReference>
<accession>A0AA39FW59</accession>
<dbReference type="EMBL" id="JAQQBS010000001">
    <property type="protein sequence ID" value="KAK0176641.1"/>
    <property type="molecule type" value="Genomic_DNA"/>
</dbReference>
<dbReference type="AlphaFoldDB" id="A0AA39FW59"/>
<organism evidence="1 2">
    <name type="scientific">Microctonus aethiopoides</name>
    <dbReference type="NCBI Taxonomy" id="144406"/>
    <lineage>
        <taxon>Eukaryota</taxon>
        <taxon>Metazoa</taxon>
        <taxon>Ecdysozoa</taxon>
        <taxon>Arthropoda</taxon>
        <taxon>Hexapoda</taxon>
        <taxon>Insecta</taxon>
        <taxon>Pterygota</taxon>
        <taxon>Neoptera</taxon>
        <taxon>Endopterygota</taxon>
        <taxon>Hymenoptera</taxon>
        <taxon>Apocrita</taxon>
        <taxon>Ichneumonoidea</taxon>
        <taxon>Braconidae</taxon>
        <taxon>Euphorinae</taxon>
        <taxon>Microctonus</taxon>
    </lineage>
</organism>
<comment type="caution">
    <text evidence="1">The sequence shown here is derived from an EMBL/GenBank/DDBJ whole genome shotgun (WGS) entry which is preliminary data.</text>
</comment>
<dbReference type="Gene3D" id="1.10.238.10">
    <property type="entry name" value="EF-hand"/>
    <property type="match status" value="1"/>
</dbReference>
<dbReference type="InterPro" id="IPR011992">
    <property type="entry name" value="EF-hand-dom_pair"/>
</dbReference>
<evidence type="ECO:0000313" key="2">
    <source>
        <dbReference type="Proteomes" id="UP001168990"/>
    </source>
</evidence>
<dbReference type="SUPFAM" id="SSF47473">
    <property type="entry name" value="EF-hand"/>
    <property type="match status" value="1"/>
</dbReference>
<keyword evidence="2" id="KW-1185">Reference proteome</keyword>
<sequence>MAMRMQQHPGTSIKKSKTQKKCNIIPLREMFEAYIIWDPVSEVMDIDAISFSQLNRWLISAQVVDMSRVTTTDAFLCFFQFRKRAIEFDEFLLFLEDLADTKDLCLKTMKYQLQTCGKPPPPPDLDSDE</sequence>